<feature type="domain" description="Anti-sigma-28 factor FlgM C-terminal" evidence="8">
    <location>
        <begin position="61"/>
        <end position="115"/>
    </location>
</feature>
<keyword evidence="4" id="KW-1005">Bacterial flagellum biogenesis</keyword>
<dbReference type="NCBIfam" id="TIGR03824">
    <property type="entry name" value="FlgM_jcvi"/>
    <property type="match status" value="1"/>
</dbReference>
<evidence type="ECO:0000256" key="4">
    <source>
        <dbReference type="ARBA" id="ARBA00022795"/>
    </source>
</evidence>
<dbReference type="AlphaFoldDB" id="A0A6N7INC3"/>
<evidence type="ECO:0000256" key="3">
    <source>
        <dbReference type="ARBA" id="ARBA00022491"/>
    </source>
</evidence>
<comment type="similarity">
    <text evidence="1">Belongs to the FlgM family.</text>
</comment>
<dbReference type="GO" id="GO:0045892">
    <property type="term" value="P:negative regulation of DNA-templated transcription"/>
    <property type="evidence" value="ECO:0007669"/>
    <property type="project" value="InterPro"/>
</dbReference>
<evidence type="ECO:0000313" key="9">
    <source>
        <dbReference type="EMBL" id="MQL51470.1"/>
    </source>
</evidence>
<dbReference type="InterPro" id="IPR035890">
    <property type="entry name" value="Anti-sigma-28_factor_FlgM_sf"/>
</dbReference>
<evidence type="ECO:0000256" key="6">
    <source>
        <dbReference type="ARBA" id="ARBA00023163"/>
    </source>
</evidence>
<organism evidence="9 10">
    <name type="scientific">Desulfofundulus thermobenzoicus</name>
    <dbReference type="NCBI Taxonomy" id="29376"/>
    <lineage>
        <taxon>Bacteria</taxon>
        <taxon>Bacillati</taxon>
        <taxon>Bacillota</taxon>
        <taxon>Clostridia</taxon>
        <taxon>Eubacteriales</taxon>
        <taxon>Peptococcaceae</taxon>
        <taxon>Desulfofundulus</taxon>
    </lineage>
</organism>
<keyword evidence="10" id="KW-1185">Reference proteome</keyword>
<dbReference type="EMBL" id="WHYR01000007">
    <property type="protein sequence ID" value="MQL51470.1"/>
    <property type="molecule type" value="Genomic_DNA"/>
</dbReference>
<comment type="caution">
    <text evidence="9">The sequence shown here is derived from an EMBL/GenBank/DDBJ whole genome shotgun (WGS) entry which is preliminary data.</text>
</comment>
<evidence type="ECO:0000256" key="2">
    <source>
        <dbReference type="ARBA" id="ARBA00017823"/>
    </source>
</evidence>
<gene>
    <name evidence="9" type="primary">flgM</name>
    <name evidence="9" type="ORF">GFC01_04165</name>
</gene>
<reference evidence="9 10" key="1">
    <citation type="submission" date="2019-10" db="EMBL/GenBank/DDBJ databases">
        <title>Comparative genomics of sulfur disproportionating microorganisms.</title>
        <authorList>
            <person name="Ward L.M."/>
            <person name="Bertran E."/>
            <person name="Johnston D."/>
        </authorList>
    </citation>
    <scope>NUCLEOTIDE SEQUENCE [LARGE SCALE GENOMIC DNA]</scope>
    <source>
        <strain evidence="9 10">DSM 14055</strain>
    </source>
</reference>
<keyword evidence="5" id="KW-0805">Transcription regulation</keyword>
<evidence type="ECO:0000259" key="8">
    <source>
        <dbReference type="Pfam" id="PF04316"/>
    </source>
</evidence>
<keyword evidence="9" id="KW-0966">Cell projection</keyword>
<evidence type="ECO:0000313" key="10">
    <source>
        <dbReference type="Proteomes" id="UP000441717"/>
    </source>
</evidence>
<name>A0A6N7INC3_9FIRM</name>
<dbReference type="GO" id="GO:0044781">
    <property type="term" value="P:bacterial-type flagellum organization"/>
    <property type="evidence" value="ECO:0007669"/>
    <property type="project" value="UniProtKB-KW"/>
</dbReference>
<keyword evidence="9" id="KW-0282">Flagellum</keyword>
<evidence type="ECO:0000256" key="5">
    <source>
        <dbReference type="ARBA" id="ARBA00023015"/>
    </source>
</evidence>
<proteinExistence type="inferred from homology"/>
<dbReference type="InterPro" id="IPR007412">
    <property type="entry name" value="FlgM"/>
</dbReference>
<dbReference type="SUPFAM" id="SSF101498">
    <property type="entry name" value="Anti-sigma factor FlgM"/>
    <property type="match status" value="1"/>
</dbReference>
<keyword evidence="9" id="KW-0969">Cilium</keyword>
<evidence type="ECO:0000256" key="7">
    <source>
        <dbReference type="SAM" id="MobiDB-lite"/>
    </source>
</evidence>
<protein>
    <recommendedName>
        <fullName evidence="2">Negative regulator of flagellin synthesis</fullName>
    </recommendedName>
</protein>
<feature type="region of interest" description="Disordered" evidence="7">
    <location>
        <begin position="1"/>
        <end position="24"/>
    </location>
</feature>
<sequence length="123" mass="13741">MKGRQQGNHRPSDPTGGDQTVKINHIDPRLVSDIYTRRQEAKKAASCAAQPGSAGPKEAADTVEISGAGRELQFYRARLKEMSDVRQERVAEIKRQLAEGTYRADARRIAGGIIEERRLDRRV</sequence>
<evidence type="ECO:0000256" key="1">
    <source>
        <dbReference type="ARBA" id="ARBA00005322"/>
    </source>
</evidence>
<dbReference type="Proteomes" id="UP000441717">
    <property type="component" value="Unassembled WGS sequence"/>
</dbReference>
<keyword evidence="3" id="KW-0678">Repressor</keyword>
<dbReference type="InterPro" id="IPR031316">
    <property type="entry name" value="FlgM_C"/>
</dbReference>
<accession>A0A6N7INC3</accession>
<keyword evidence="6" id="KW-0804">Transcription</keyword>
<dbReference type="Pfam" id="PF04316">
    <property type="entry name" value="FlgM"/>
    <property type="match status" value="1"/>
</dbReference>